<dbReference type="InterPro" id="IPR013802">
    <property type="entry name" value="Formiminotransferase_C"/>
</dbReference>
<protein>
    <recommendedName>
        <fullName evidence="1">glutamate formimidoyltransferase</fullName>
        <ecNumber evidence="1">2.1.2.5</ecNumber>
    </recommendedName>
</protein>
<proteinExistence type="predicted"/>
<dbReference type="GO" id="GO:0030409">
    <property type="term" value="F:glutamate formimidoyltransferase activity"/>
    <property type="evidence" value="ECO:0007669"/>
    <property type="project" value="UniProtKB-EC"/>
</dbReference>
<evidence type="ECO:0000256" key="2">
    <source>
        <dbReference type="ARBA" id="ARBA00022679"/>
    </source>
</evidence>
<gene>
    <name evidence="5" type="ORF">FH972_014552</name>
</gene>
<dbReference type="PANTHER" id="PTHR12234:SF1">
    <property type="entry name" value="FORMIMINOTRANSFERASE N-TERMINAL SUBDOMAIN-CONTAINING PROTEIN"/>
    <property type="match status" value="1"/>
</dbReference>
<evidence type="ECO:0000259" key="3">
    <source>
        <dbReference type="SMART" id="SM01221"/>
    </source>
</evidence>
<sequence>MLKLMLGCCKVYISESRNRAALEAIEQAAKLFPEVAIINKFEDEAYNRVGYTLVSKVAPKPSCHSCSLRSAVLSMVKAALETIDLELHCGSHPRLGVVDHICFHPLAYASLDQTAGIAKSLAADIGSSMQVPTFLYGAAHEEGRTLDSIRRELGYFKPNSGGTQWSGGPKSECLPLKPDEGPAQMSKEKGVVVIGATRWVDNYNIPVFSTDIAALRRLAKRLSGRGGGLPSVQAMALAHDDVTEVACNLLEPSKVGGDIVQQEVERLSREEGMAVGKGYFTDLSQEEIVESYLKLDPFRIFCTEACISKFIILEKDFTSLTPFLESFGLAGGTNTDVLATCFGPFEEKDKKKSIDQSLLLCCKLFISEARNHATLDAIERAGRLDPETVIVNKFPDRSYNRTRYTLVSYVVHDITGSAVYSPLRQTVLAMADAAFGAVNLELHSGAHPRLGVVDDILFHPLAKASLDEAAWLAKAVATDIGNRFQVPVYLYAAAHPTGKALDTIRRELGFYRPNFMGNQWVGWPMPEMLPEKPDEGPTTVSRARGISMIGARPWVALYNIPILSRDVSAARKIARMVSARGGGLPTVQTLGLVNGEDSTEIACMLLEPNQIGADRVQNQVEMLAAEEGLDVEKGYFTDFSPEMVIENYMKLISAERDNQSLLSSQSSL</sequence>
<dbReference type="Proteomes" id="UP000327013">
    <property type="component" value="Chromosome 6"/>
</dbReference>
<evidence type="ECO:0000256" key="1">
    <source>
        <dbReference type="ARBA" id="ARBA00012252"/>
    </source>
</evidence>
<organism evidence="5 6">
    <name type="scientific">Carpinus fangiana</name>
    <dbReference type="NCBI Taxonomy" id="176857"/>
    <lineage>
        <taxon>Eukaryota</taxon>
        <taxon>Viridiplantae</taxon>
        <taxon>Streptophyta</taxon>
        <taxon>Embryophyta</taxon>
        <taxon>Tracheophyta</taxon>
        <taxon>Spermatophyta</taxon>
        <taxon>Magnoliopsida</taxon>
        <taxon>eudicotyledons</taxon>
        <taxon>Gunneridae</taxon>
        <taxon>Pentapetalae</taxon>
        <taxon>rosids</taxon>
        <taxon>fabids</taxon>
        <taxon>Fagales</taxon>
        <taxon>Betulaceae</taxon>
        <taxon>Carpinus</taxon>
    </lineage>
</organism>
<feature type="domain" description="Formiminotransferase N-terminal subdomain" evidence="4">
    <location>
        <begin position="5"/>
        <end position="198"/>
    </location>
</feature>
<dbReference type="SMART" id="SM01221">
    <property type="entry name" value="FTCD"/>
    <property type="match status" value="1"/>
</dbReference>
<dbReference type="InterPro" id="IPR037064">
    <property type="entry name" value="Formiminotransferase_N_sf"/>
</dbReference>
<dbReference type="InterPro" id="IPR012886">
    <property type="entry name" value="Formiminotransferase_N"/>
</dbReference>
<evidence type="ECO:0000259" key="4">
    <source>
        <dbReference type="SMART" id="SM01222"/>
    </source>
</evidence>
<keyword evidence="6" id="KW-1185">Reference proteome</keyword>
<dbReference type="InterPro" id="IPR022384">
    <property type="entry name" value="FormiminoTrfase_cat_dom_sf"/>
</dbReference>
<name>A0A5N6RAR5_9ROSI</name>
<dbReference type="EMBL" id="CM017326">
    <property type="protein sequence ID" value="KAE8075869.1"/>
    <property type="molecule type" value="Genomic_DNA"/>
</dbReference>
<feature type="domain" description="Formiminotransferase N-terminal subdomain" evidence="4">
    <location>
        <begin position="358"/>
        <end position="553"/>
    </location>
</feature>
<dbReference type="InterPro" id="IPR051623">
    <property type="entry name" value="FTCD"/>
</dbReference>
<dbReference type="PANTHER" id="PTHR12234">
    <property type="entry name" value="FORMIMINOTRANSFERASE-CYCLODEAMINASE"/>
    <property type="match status" value="1"/>
</dbReference>
<dbReference type="GO" id="GO:0005542">
    <property type="term" value="F:folic acid binding"/>
    <property type="evidence" value="ECO:0007669"/>
    <property type="project" value="InterPro"/>
</dbReference>
<dbReference type="Gene3D" id="3.30.990.10">
    <property type="entry name" value="Formiminotransferase, N-terminal subdomain"/>
    <property type="match status" value="2"/>
</dbReference>
<dbReference type="EC" id="2.1.2.5" evidence="1"/>
<accession>A0A5N6RAR5</accession>
<dbReference type="Pfam" id="PF07837">
    <property type="entry name" value="FTCD_N"/>
    <property type="match status" value="2"/>
</dbReference>
<dbReference type="Gene3D" id="3.30.70.670">
    <property type="entry name" value="Formiminotransferase, C-terminal subdomain"/>
    <property type="match status" value="2"/>
</dbReference>
<keyword evidence="2" id="KW-0808">Transferase</keyword>
<evidence type="ECO:0000313" key="5">
    <source>
        <dbReference type="EMBL" id="KAE8075869.1"/>
    </source>
</evidence>
<dbReference type="SMART" id="SM01222">
    <property type="entry name" value="FTCD_N"/>
    <property type="match status" value="2"/>
</dbReference>
<reference evidence="5 6" key="1">
    <citation type="submission" date="2019-06" db="EMBL/GenBank/DDBJ databases">
        <title>A chromosomal-level reference genome of Carpinus fangiana (Coryloideae, Betulaceae).</title>
        <authorList>
            <person name="Yang X."/>
            <person name="Wang Z."/>
            <person name="Zhang L."/>
            <person name="Hao G."/>
            <person name="Liu J."/>
            <person name="Yang Y."/>
        </authorList>
    </citation>
    <scope>NUCLEOTIDE SEQUENCE [LARGE SCALE GENOMIC DNA]</scope>
    <source>
        <strain evidence="5">Cfa_2016G</strain>
        <tissue evidence="5">Leaf</tissue>
    </source>
</reference>
<dbReference type="SUPFAM" id="SSF55116">
    <property type="entry name" value="Formiminotransferase domain of formiminotransferase-cyclodeaminase"/>
    <property type="match status" value="2"/>
</dbReference>
<evidence type="ECO:0000313" key="6">
    <source>
        <dbReference type="Proteomes" id="UP000327013"/>
    </source>
</evidence>
<dbReference type="InterPro" id="IPR037070">
    <property type="entry name" value="Formiminotransferase_C_sf"/>
</dbReference>
<feature type="domain" description="Formiminotransferase C-terminal subdomain" evidence="3">
    <location>
        <begin position="556"/>
        <end position="648"/>
    </location>
</feature>
<dbReference type="AlphaFoldDB" id="A0A5N6RAR5"/>
<dbReference type="OrthoDB" id="48036at2759"/>